<evidence type="ECO:0000256" key="3">
    <source>
        <dbReference type="ARBA" id="ARBA00022833"/>
    </source>
</evidence>
<proteinExistence type="predicted"/>
<dbReference type="AlphaFoldDB" id="R7RVZ1"/>
<feature type="domain" description="MYND-type" evidence="5">
    <location>
        <begin position="31"/>
        <end position="73"/>
    </location>
</feature>
<evidence type="ECO:0000256" key="4">
    <source>
        <dbReference type="PROSITE-ProRule" id="PRU00134"/>
    </source>
</evidence>
<dbReference type="EMBL" id="JH687405">
    <property type="protein sequence ID" value="EIM79409.1"/>
    <property type="molecule type" value="Genomic_DNA"/>
</dbReference>
<dbReference type="OMA" id="CNTHTES"/>
<dbReference type="InterPro" id="IPR002893">
    <property type="entry name" value="Znf_MYND"/>
</dbReference>
<evidence type="ECO:0000256" key="1">
    <source>
        <dbReference type="ARBA" id="ARBA00022723"/>
    </source>
</evidence>
<gene>
    <name evidence="6" type="ORF">STEHIDRAFT_126513</name>
</gene>
<keyword evidence="7" id="KW-1185">Reference proteome</keyword>
<dbReference type="GO" id="GO:0008270">
    <property type="term" value="F:zinc ion binding"/>
    <property type="evidence" value="ECO:0007669"/>
    <property type="project" value="UniProtKB-KW"/>
</dbReference>
<dbReference type="Pfam" id="PF01753">
    <property type="entry name" value="zf-MYND"/>
    <property type="match status" value="1"/>
</dbReference>
<accession>R7RVZ1</accession>
<dbReference type="PROSITE" id="PS50865">
    <property type="entry name" value="ZF_MYND_2"/>
    <property type="match status" value="1"/>
</dbReference>
<dbReference type="Proteomes" id="UP000053927">
    <property type="component" value="Unassembled WGS sequence"/>
</dbReference>
<evidence type="ECO:0000313" key="6">
    <source>
        <dbReference type="EMBL" id="EIM79409.1"/>
    </source>
</evidence>
<dbReference type="GeneID" id="18797776"/>
<keyword evidence="3" id="KW-0862">Zinc</keyword>
<dbReference type="OrthoDB" id="5976465at2759"/>
<dbReference type="SUPFAM" id="SSF144232">
    <property type="entry name" value="HIT/MYND zinc finger-like"/>
    <property type="match status" value="1"/>
</dbReference>
<organism evidence="6 7">
    <name type="scientific">Stereum hirsutum (strain FP-91666)</name>
    <name type="common">White-rot fungus</name>
    <dbReference type="NCBI Taxonomy" id="721885"/>
    <lineage>
        <taxon>Eukaryota</taxon>
        <taxon>Fungi</taxon>
        <taxon>Dikarya</taxon>
        <taxon>Basidiomycota</taxon>
        <taxon>Agaricomycotina</taxon>
        <taxon>Agaricomycetes</taxon>
        <taxon>Russulales</taxon>
        <taxon>Stereaceae</taxon>
        <taxon>Stereum</taxon>
    </lineage>
</organism>
<dbReference type="KEGG" id="shs:STEHIDRAFT_126513"/>
<evidence type="ECO:0000256" key="2">
    <source>
        <dbReference type="ARBA" id="ARBA00022771"/>
    </source>
</evidence>
<dbReference type="PROSITE" id="PS01360">
    <property type="entry name" value="ZF_MYND_1"/>
    <property type="match status" value="1"/>
</dbReference>
<evidence type="ECO:0000313" key="7">
    <source>
        <dbReference type="Proteomes" id="UP000053927"/>
    </source>
</evidence>
<name>R7RVZ1_STEHR</name>
<dbReference type="Gene3D" id="6.10.140.2220">
    <property type="match status" value="1"/>
</dbReference>
<reference evidence="7" key="1">
    <citation type="journal article" date="2012" name="Science">
        <title>The Paleozoic origin of enzymatic lignin decomposition reconstructed from 31 fungal genomes.</title>
        <authorList>
            <person name="Floudas D."/>
            <person name="Binder M."/>
            <person name="Riley R."/>
            <person name="Barry K."/>
            <person name="Blanchette R.A."/>
            <person name="Henrissat B."/>
            <person name="Martinez A.T."/>
            <person name="Otillar R."/>
            <person name="Spatafora J.W."/>
            <person name="Yadav J.S."/>
            <person name="Aerts A."/>
            <person name="Benoit I."/>
            <person name="Boyd A."/>
            <person name="Carlson A."/>
            <person name="Copeland A."/>
            <person name="Coutinho P.M."/>
            <person name="de Vries R.P."/>
            <person name="Ferreira P."/>
            <person name="Findley K."/>
            <person name="Foster B."/>
            <person name="Gaskell J."/>
            <person name="Glotzer D."/>
            <person name="Gorecki P."/>
            <person name="Heitman J."/>
            <person name="Hesse C."/>
            <person name="Hori C."/>
            <person name="Igarashi K."/>
            <person name="Jurgens J.A."/>
            <person name="Kallen N."/>
            <person name="Kersten P."/>
            <person name="Kohler A."/>
            <person name="Kuees U."/>
            <person name="Kumar T.K.A."/>
            <person name="Kuo A."/>
            <person name="LaButti K."/>
            <person name="Larrondo L.F."/>
            <person name="Lindquist E."/>
            <person name="Ling A."/>
            <person name="Lombard V."/>
            <person name="Lucas S."/>
            <person name="Lundell T."/>
            <person name="Martin R."/>
            <person name="McLaughlin D.J."/>
            <person name="Morgenstern I."/>
            <person name="Morin E."/>
            <person name="Murat C."/>
            <person name="Nagy L.G."/>
            <person name="Nolan M."/>
            <person name="Ohm R.A."/>
            <person name="Patyshakuliyeva A."/>
            <person name="Rokas A."/>
            <person name="Ruiz-Duenas F.J."/>
            <person name="Sabat G."/>
            <person name="Salamov A."/>
            <person name="Samejima M."/>
            <person name="Schmutz J."/>
            <person name="Slot J.C."/>
            <person name="St John F."/>
            <person name="Stenlid J."/>
            <person name="Sun H."/>
            <person name="Sun S."/>
            <person name="Syed K."/>
            <person name="Tsang A."/>
            <person name="Wiebenga A."/>
            <person name="Young D."/>
            <person name="Pisabarro A."/>
            <person name="Eastwood D.C."/>
            <person name="Martin F."/>
            <person name="Cullen D."/>
            <person name="Grigoriev I.V."/>
            <person name="Hibbett D.S."/>
        </authorList>
    </citation>
    <scope>NUCLEOTIDE SEQUENCE [LARGE SCALE GENOMIC DNA]</scope>
    <source>
        <strain evidence="7">FP-91666</strain>
    </source>
</reference>
<evidence type="ECO:0000259" key="5">
    <source>
        <dbReference type="PROSITE" id="PS50865"/>
    </source>
</evidence>
<protein>
    <recommendedName>
        <fullName evidence="5">MYND-type domain-containing protein</fullName>
    </recommendedName>
</protein>
<dbReference type="RefSeq" id="XP_007311538.1">
    <property type="nucleotide sequence ID" value="XM_007311476.1"/>
</dbReference>
<keyword evidence="1" id="KW-0479">Metal-binding</keyword>
<sequence>MSASLNKNQITSGLNEEEPLPDMKWRVLKACQWCAQRRRRDEEPYQACGACKEVIYCSKECQKAHWPLHKGPCRVSVQFQKTLRDEKGRAKEIAVFKKWHSTHWTVLTHTFMCALNYAAEPSIAACHFLFITVSPKPNHHSRSIPTAKKYTVTGAFVLTEAEGRGIMAANGPGQADRILNNIEASAEHQRARGKGNTLGRMLLGLEMEDGSRVLDCVTLQLPRPELAMASMQNSAWGPDDDWLSHLKRALENGVVFHSVAVP</sequence>
<keyword evidence="2 4" id="KW-0863">Zinc-finger</keyword>